<comment type="subcellular location">
    <subcellularLocation>
        <location evidence="1">Mitochondrion outer membrane</location>
    </subcellularLocation>
</comment>
<keyword evidence="6" id="KW-0496">Mitochondrion</keyword>
<keyword evidence="3" id="KW-0813">Transport</keyword>
<evidence type="ECO:0000259" key="9">
    <source>
        <dbReference type="Pfam" id="PF17171"/>
    </source>
</evidence>
<gene>
    <name evidence="10" type="ORF">CVLEPA_LOCUS19795</name>
</gene>
<evidence type="ECO:0000313" key="10">
    <source>
        <dbReference type="EMBL" id="CAK8687725.1"/>
    </source>
</evidence>
<dbReference type="PANTHER" id="PTHR12289">
    <property type="entry name" value="METAXIN RELATED"/>
    <property type="match status" value="1"/>
</dbReference>
<evidence type="ECO:0000256" key="7">
    <source>
        <dbReference type="ARBA" id="ARBA00023136"/>
    </source>
</evidence>
<dbReference type="Pfam" id="PF10568">
    <property type="entry name" value="Tom37"/>
    <property type="match status" value="1"/>
</dbReference>
<dbReference type="SUPFAM" id="SSF47616">
    <property type="entry name" value="GST C-terminal domain-like"/>
    <property type="match status" value="1"/>
</dbReference>
<organism evidence="10 11">
    <name type="scientific">Clavelina lepadiformis</name>
    <name type="common">Light-bulb sea squirt</name>
    <name type="synonym">Ascidia lepadiformis</name>
    <dbReference type="NCBI Taxonomy" id="159417"/>
    <lineage>
        <taxon>Eukaryota</taxon>
        <taxon>Metazoa</taxon>
        <taxon>Chordata</taxon>
        <taxon>Tunicata</taxon>
        <taxon>Ascidiacea</taxon>
        <taxon>Aplousobranchia</taxon>
        <taxon>Clavelinidae</taxon>
        <taxon>Clavelina</taxon>
    </lineage>
</organism>
<evidence type="ECO:0000256" key="6">
    <source>
        <dbReference type="ARBA" id="ARBA00023128"/>
    </source>
</evidence>
<keyword evidence="7" id="KW-0472">Membrane</keyword>
<evidence type="ECO:0000313" key="11">
    <source>
        <dbReference type="Proteomes" id="UP001642483"/>
    </source>
</evidence>
<keyword evidence="11" id="KW-1185">Reference proteome</keyword>
<evidence type="ECO:0000259" key="8">
    <source>
        <dbReference type="Pfam" id="PF10568"/>
    </source>
</evidence>
<dbReference type="CDD" id="cd03211">
    <property type="entry name" value="GST_C_Metaxin2"/>
    <property type="match status" value="1"/>
</dbReference>
<evidence type="ECO:0000256" key="4">
    <source>
        <dbReference type="ARBA" id="ARBA00022787"/>
    </source>
</evidence>
<keyword evidence="5" id="KW-0653">Protein transport</keyword>
<comment type="caution">
    <text evidence="10">The sequence shown here is derived from an EMBL/GenBank/DDBJ whole genome shotgun (WGS) entry which is preliminary data.</text>
</comment>
<name>A0ABP0G7B4_CLALP</name>
<evidence type="ECO:0000256" key="1">
    <source>
        <dbReference type="ARBA" id="ARBA00004294"/>
    </source>
</evidence>
<evidence type="ECO:0000256" key="3">
    <source>
        <dbReference type="ARBA" id="ARBA00022448"/>
    </source>
</evidence>
<sequence length="263" mass="29899">MSNLSFMQDAFMCQMAAAEPWPEDASLFRPPEGGQILIGENALSLGVEVYLRMCECSFKVVTCTNAEFMAPSGKLPVLLCGKFVISEPTPVINFMKQKGISLSKDLPESEQRDLKAYIEMINNILIPAELFVTWAHEETLTQITSVRYGSPYPWPLNKILCWRKKQEMLTYLEAVGWGKDQRSLATVQEELKRCCQALAQKLANKKFFFGQKPTELDALVFGHLYTLLTTKLPDNRMAETVQSFQNLVSFCKNIEKQYFGHKT</sequence>
<feature type="domain" description="Metaxin glutathione S-transferase" evidence="9">
    <location>
        <begin position="192"/>
        <end position="254"/>
    </location>
</feature>
<dbReference type="InterPro" id="IPR033468">
    <property type="entry name" value="Metaxin_GST"/>
</dbReference>
<dbReference type="InterPro" id="IPR019564">
    <property type="entry name" value="Sam37/metaxin_N"/>
</dbReference>
<keyword evidence="4" id="KW-1000">Mitochondrion outer membrane</keyword>
<accession>A0ABP0G7B4</accession>
<feature type="domain" description="Mitochondrial outer membrane transport complex Sam37/metaxin N-terminal" evidence="8">
    <location>
        <begin position="44"/>
        <end position="164"/>
    </location>
</feature>
<dbReference type="InterPro" id="IPR050931">
    <property type="entry name" value="Mito_Protein_Transport_Metaxin"/>
</dbReference>
<proteinExistence type="inferred from homology"/>
<dbReference type="Gene3D" id="1.20.1050.10">
    <property type="match status" value="1"/>
</dbReference>
<dbReference type="Proteomes" id="UP001642483">
    <property type="component" value="Unassembled WGS sequence"/>
</dbReference>
<evidence type="ECO:0000256" key="5">
    <source>
        <dbReference type="ARBA" id="ARBA00022927"/>
    </source>
</evidence>
<comment type="similarity">
    <text evidence="2">Belongs to the metaxin family.</text>
</comment>
<dbReference type="Pfam" id="PF17171">
    <property type="entry name" value="GST_C_6"/>
    <property type="match status" value="1"/>
</dbReference>
<protein>
    <recommendedName>
        <fullName evidence="12">Metaxin-2</fullName>
    </recommendedName>
</protein>
<dbReference type="EMBL" id="CAWYQH010000106">
    <property type="protein sequence ID" value="CAK8687725.1"/>
    <property type="molecule type" value="Genomic_DNA"/>
</dbReference>
<evidence type="ECO:0008006" key="12">
    <source>
        <dbReference type="Google" id="ProtNLM"/>
    </source>
</evidence>
<reference evidence="10 11" key="1">
    <citation type="submission" date="2024-02" db="EMBL/GenBank/DDBJ databases">
        <authorList>
            <person name="Daric V."/>
            <person name="Darras S."/>
        </authorList>
    </citation>
    <scope>NUCLEOTIDE SEQUENCE [LARGE SCALE GENOMIC DNA]</scope>
</reference>
<dbReference type="InterPro" id="IPR036282">
    <property type="entry name" value="Glutathione-S-Trfase_C_sf"/>
</dbReference>
<evidence type="ECO:0000256" key="2">
    <source>
        <dbReference type="ARBA" id="ARBA00009170"/>
    </source>
</evidence>
<dbReference type="PANTHER" id="PTHR12289:SF38">
    <property type="entry name" value="METAXIN-2"/>
    <property type="match status" value="1"/>
</dbReference>